<dbReference type="Pfam" id="PF00241">
    <property type="entry name" value="Cofilin_ADF"/>
    <property type="match status" value="1"/>
</dbReference>
<evidence type="ECO:0000256" key="5">
    <source>
        <dbReference type="ARBA" id="ARBA00038052"/>
    </source>
</evidence>
<dbReference type="OrthoDB" id="20822at2759"/>
<dbReference type="GO" id="GO:0005884">
    <property type="term" value="C:actin filament"/>
    <property type="evidence" value="ECO:0007669"/>
    <property type="project" value="TreeGrafter"/>
</dbReference>
<dbReference type="PANTHER" id="PTHR10829">
    <property type="entry name" value="CORTACTIN AND DREBRIN"/>
    <property type="match status" value="1"/>
</dbReference>
<sequence>MPGVIQTEDIAAAYEDVRNDKTETNYVYLTYESDTSDKLKIGATGKGGLPELSEHLKDDKAGFAYLRMLVGNDPLSQRTKFLLITWIGPNVKVMRKAKMSVHSTDVKKVMSAFAVEVQASGLADLKEEVLVQKLKKAMGANYDRQNSEY</sequence>
<dbReference type="GO" id="GO:0030864">
    <property type="term" value="C:cortical actin cytoskeleton"/>
    <property type="evidence" value="ECO:0007669"/>
    <property type="project" value="TreeGrafter"/>
</dbReference>
<dbReference type="SUPFAM" id="SSF55753">
    <property type="entry name" value="Actin depolymerizing proteins"/>
    <property type="match status" value="1"/>
</dbReference>
<organism evidence="7 8">
    <name type="scientific">Catenaria anguillulae PL171</name>
    <dbReference type="NCBI Taxonomy" id="765915"/>
    <lineage>
        <taxon>Eukaryota</taxon>
        <taxon>Fungi</taxon>
        <taxon>Fungi incertae sedis</taxon>
        <taxon>Blastocladiomycota</taxon>
        <taxon>Blastocladiomycetes</taxon>
        <taxon>Blastocladiales</taxon>
        <taxon>Catenariaceae</taxon>
        <taxon>Catenaria</taxon>
    </lineage>
</organism>
<keyword evidence="3" id="KW-0009">Actin-binding</keyword>
<accession>A0A1Y2H9B8</accession>
<dbReference type="GO" id="GO:0030833">
    <property type="term" value="P:regulation of actin filament polymerization"/>
    <property type="evidence" value="ECO:0007669"/>
    <property type="project" value="TreeGrafter"/>
</dbReference>
<dbReference type="STRING" id="765915.A0A1Y2H9B8"/>
<comment type="subcellular location">
    <subcellularLocation>
        <location evidence="1">Cytoplasm</location>
        <location evidence="1">Cytoskeleton</location>
    </subcellularLocation>
</comment>
<evidence type="ECO:0000259" key="6">
    <source>
        <dbReference type="PROSITE" id="PS51263"/>
    </source>
</evidence>
<evidence type="ECO:0000313" key="7">
    <source>
        <dbReference type="EMBL" id="ORZ31159.1"/>
    </source>
</evidence>
<dbReference type="FunFam" id="3.40.20.10:FF:000018">
    <property type="entry name" value="Coactosin-like 1"/>
    <property type="match status" value="1"/>
</dbReference>
<comment type="caution">
    <text evidence="7">The sequence shown here is derived from an EMBL/GenBank/DDBJ whole genome shotgun (WGS) entry which is preliminary data.</text>
</comment>
<comment type="similarity">
    <text evidence="5">Belongs to the actin-binding proteins ADF family. Coactosin subfamily.</text>
</comment>
<dbReference type="Gene3D" id="3.40.20.10">
    <property type="entry name" value="Severin"/>
    <property type="match status" value="1"/>
</dbReference>
<name>A0A1Y2H9B8_9FUNG</name>
<dbReference type="Proteomes" id="UP000193411">
    <property type="component" value="Unassembled WGS sequence"/>
</dbReference>
<dbReference type="EMBL" id="MCFL01000066">
    <property type="protein sequence ID" value="ORZ31159.1"/>
    <property type="molecule type" value="Genomic_DNA"/>
</dbReference>
<keyword evidence="8" id="KW-1185">Reference proteome</keyword>
<proteinExistence type="inferred from homology"/>
<feature type="domain" description="ADF-H" evidence="6">
    <location>
        <begin position="2"/>
        <end position="135"/>
    </location>
</feature>
<evidence type="ECO:0000256" key="4">
    <source>
        <dbReference type="ARBA" id="ARBA00023212"/>
    </source>
</evidence>
<dbReference type="InterPro" id="IPR029006">
    <property type="entry name" value="ADF-H/Gelsolin-like_dom_sf"/>
</dbReference>
<gene>
    <name evidence="7" type="ORF">BCR44DRAFT_1417390</name>
</gene>
<dbReference type="InterPro" id="IPR002108">
    <property type="entry name" value="ADF-H"/>
</dbReference>
<evidence type="ECO:0000256" key="3">
    <source>
        <dbReference type="ARBA" id="ARBA00023203"/>
    </source>
</evidence>
<dbReference type="SMART" id="SM00102">
    <property type="entry name" value="ADF"/>
    <property type="match status" value="1"/>
</dbReference>
<dbReference type="CDD" id="cd11282">
    <property type="entry name" value="ADF_coactosin_like"/>
    <property type="match status" value="1"/>
</dbReference>
<protein>
    <recommendedName>
        <fullName evidence="6">ADF-H domain-containing protein</fullName>
    </recommendedName>
</protein>
<evidence type="ECO:0000256" key="1">
    <source>
        <dbReference type="ARBA" id="ARBA00004245"/>
    </source>
</evidence>
<dbReference type="PANTHER" id="PTHR10829:SF56">
    <property type="entry name" value="ADF-H DOMAIN-CONTAINING PROTEIN"/>
    <property type="match status" value="1"/>
</dbReference>
<reference evidence="7 8" key="1">
    <citation type="submission" date="2016-07" db="EMBL/GenBank/DDBJ databases">
        <title>Pervasive Adenine N6-methylation of Active Genes in Fungi.</title>
        <authorList>
            <consortium name="DOE Joint Genome Institute"/>
            <person name="Mondo S.J."/>
            <person name="Dannebaum R.O."/>
            <person name="Kuo R.C."/>
            <person name="Labutti K."/>
            <person name="Haridas S."/>
            <person name="Kuo A."/>
            <person name="Salamov A."/>
            <person name="Ahrendt S.R."/>
            <person name="Lipzen A."/>
            <person name="Sullivan W."/>
            <person name="Andreopoulos W.B."/>
            <person name="Clum A."/>
            <person name="Lindquist E."/>
            <person name="Daum C."/>
            <person name="Ramamoorthy G.K."/>
            <person name="Gryganskyi A."/>
            <person name="Culley D."/>
            <person name="Magnuson J.K."/>
            <person name="James T.Y."/>
            <person name="O'Malley M.A."/>
            <person name="Stajich J.E."/>
            <person name="Spatafora J.W."/>
            <person name="Visel A."/>
            <person name="Grigoriev I.V."/>
        </authorList>
    </citation>
    <scope>NUCLEOTIDE SEQUENCE [LARGE SCALE GENOMIC DNA]</scope>
    <source>
        <strain evidence="7 8">PL171</strain>
    </source>
</reference>
<keyword evidence="2" id="KW-0963">Cytoplasm</keyword>
<dbReference type="GO" id="GO:0030427">
    <property type="term" value="C:site of polarized growth"/>
    <property type="evidence" value="ECO:0007669"/>
    <property type="project" value="TreeGrafter"/>
</dbReference>
<dbReference type="GO" id="GO:0051015">
    <property type="term" value="F:actin filament binding"/>
    <property type="evidence" value="ECO:0007669"/>
    <property type="project" value="TreeGrafter"/>
</dbReference>
<dbReference type="PROSITE" id="PS51263">
    <property type="entry name" value="ADF_H"/>
    <property type="match status" value="1"/>
</dbReference>
<keyword evidence="4" id="KW-0206">Cytoskeleton</keyword>
<evidence type="ECO:0000313" key="8">
    <source>
        <dbReference type="Proteomes" id="UP000193411"/>
    </source>
</evidence>
<dbReference type="AlphaFoldDB" id="A0A1Y2H9B8"/>
<evidence type="ECO:0000256" key="2">
    <source>
        <dbReference type="ARBA" id="ARBA00022490"/>
    </source>
</evidence>